<dbReference type="PANTHER" id="PTHR11730:SF6">
    <property type="entry name" value="AMMONIUM TRANSPORTER"/>
    <property type="match status" value="1"/>
</dbReference>
<feature type="transmembrane region" description="Helical" evidence="8">
    <location>
        <begin position="117"/>
        <end position="141"/>
    </location>
</feature>
<dbReference type="GeneID" id="106475739"/>
<dbReference type="Pfam" id="PF00909">
    <property type="entry name" value="Ammonium_transp"/>
    <property type="match status" value="1"/>
</dbReference>
<feature type="transmembrane region" description="Helical" evidence="8">
    <location>
        <begin position="93"/>
        <end position="111"/>
    </location>
</feature>
<evidence type="ECO:0000259" key="9">
    <source>
        <dbReference type="Pfam" id="PF00909"/>
    </source>
</evidence>
<dbReference type="InterPro" id="IPR029020">
    <property type="entry name" value="Ammonium/urea_transptr"/>
</dbReference>
<comment type="similarity">
    <text evidence="2">Belongs to the ammonia transporter channel (TC 1.A.11.2) family.</text>
</comment>
<evidence type="ECO:0000313" key="11">
    <source>
        <dbReference type="RefSeq" id="XP_013791867.1"/>
    </source>
</evidence>
<evidence type="ECO:0000256" key="3">
    <source>
        <dbReference type="ARBA" id="ARBA00022448"/>
    </source>
</evidence>
<proteinExistence type="inferred from homology"/>
<dbReference type="Gene3D" id="1.10.3430.10">
    <property type="entry name" value="Ammonium transporter AmtB like domains"/>
    <property type="match status" value="1"/>
</dbReference>
<evidence type="ECO:0000313" key="10">
    <source>
        <dbReference type="Proteomes" id="UP000694941"/>
    </source>
</evidence>
<feature type="transmembrane region" description="Helical" evidence="8">
    <location>
        <begin position="148"/>
        <end position="168"/>
    </location>
</feature>
<evidence type="ECO:0000256" key="4">
    <source>
        <dbReference type="ARBA" id="ARBA00022692"/>
    </source>
</evidence>
<keyword evidence="3" id="KW-0813">Transport</keyword>
<dbReference type="RefSeq" id="XP_013791867.1">
    <property type="nucleotide sequence ID" value="XM_013936413.2"/>
</dbReference>
<feature type="transmembrane region" description="Helical" evidence="8">
    <location>
        <begin position="188"/>
        <end position="211"/>
    </location>
</feature>
<keyword evidence="7" id="KW-0924">Ammonia transport</keyword>
<feature type="non-terminal residue" evidence="11">
    <location>
        <position position="1"/>
    </location>
</feature>
<dbReference type="InterPro" id="IPR024041">
    <property type="entry name" value="NH4_transpt_AmtB-like_dom"/>
</dbReference>
<keyword evidence="10" id="KW-1185">Reference proteome</keyword>
<evidence type="ECO:0000256" key="5">
    <source>
        <dbReference type="ARBA" id="ARBA00022989"/>
    </source>
</evidence>
<dbReference type="SUPFAM" id="SSF111352">
    <property type="entry name" value="Ammonium transporter"/>
    <property type="match status" value="1"/>
</dbReference>
<dbReference type="PANTHER" id="PTHR11730">
    <property type="entry name" value="AMMONIUM TRANSPORTER"/>
    <property type="match status" value="1"/>
</dbReference>
<name>A0ABM1C019_LIMPO</name>
<dbReference type="Proteomes" id="UP000694941">
    <property type="component" value="Unplaced"/>
</dbReference>
<gene>
    <name evidence="11" type="primary">LOC106475739</name>
</gene>
<feature type="transmembrane region" description="Helical" evidence="8">
    <location>
        <begin position="59"/>
        <end position="81"/>
    </location>
</feature>
<organism evidence="10 11">
    <name type="scientific">Limulus polyphemus</name>
    <name type="common">Atlantic horseshoe crab</name>
    <dbReference type="NCBI Taxonomy" id="6850"/>
    <lineage>
        <taxon>Eukaryota</taxon>
        <taxon>Metazoa</taxon>
        <taxon>Ecdysozoa</taxon>
        <taxon>Arthropoda</taxon>
        <taxon>Chelicerata</taxon>
        <taxon>Merostomata</taxon>
        <taxon>Xiphosura</taxon>
        <taxon>Limulidae</taxon>
        <taxon>Limulus</taxon>
    </lineage>
</organism>
<feature type="domain" description="Ammonium transporter AmtB-like" evidence="9">
    <location>
        <begin position="26"/>
        <end position="238"/>
    </location>
</feature>
<feature type="transmembrane region" description="Helical" evidence="8">
    <location>
        <begin position="28"/>
        <end position="47"/>
    </location>
</feature>
<evidence type="ECO:0000256" key="8">
    <source>
        <dbReference type="SAM" id="Phobius"/>
    </source>
</evidence>
<accession>A0ABM1C019</accession>
<evidence type="ECO:0000256" key="1">
    <source>
        <dbReference type="ARBA" id="ARBA00004141"/>
    </source>
</evidence>
<reference evidence="11" key="1">
    <citation type="submission" date="2025-08" db="UniProtKB">
        <authorList>
            <consortium name="RefSeq"/>
        </authorList>
    </citation>
    <scope>IDENTIFICATION</scope>
    <source>
        <tissue evidence="11">Muscle</tissue>
    </source>
</reference>
<evidence type="ECO:0000256" key="2">
    <source>
        <dbReference type="ARBA" id="ARBA00005887"/>
    </source>
</evidence>
<keyword evidence="5 8" id="KW-1133">Transmembrane helix</keyword>
<comment type="subcellular location">
    <subcellularLocation>
        <location evidence="1">Membrane</location>
        <topology evidence="1">Multi-pass membrane protein</topology>
    </subcellularLocation>
</comment>
<sequence>FIYPVVAHWTWSAEGWLAVGNGNIGMKLTALGGFILLFGFLAFNGGSQGHITHQGDAGAIASVVANTIIGGTFGGLVNLTIYRLGAFGKPRQWSLLFSLNGALAGMVSTCAGCDEFYPWGAAVVGTVGGLLFFCIHVVIIAMKIDDPLDAVAVHFGGGFWGLIAAPLFRRHNGIVFKNNSDALMGLAWNIAGMAAIIGWSTVLSLVMFGLLKKFCMFRVDPETEIKGLDIIKHGEPAYPAPSWEEEQYYHRYAQDGNHILNTDGVKVNLPPNMRFNGGSDKMVKTHPELNGRFRLITESTNLAFVPDTFPATQL</sequence>
<keyword evidence="6 8" id="KW-0472">Membrane</keyword>
<keyword evidence="4 8" id="KW-0812">Transmembrane</keyword>
<evidence type="ECO:0000256" key="7">
    <source>
        <dbReference type="ARBA" id="ARBA00023177"/>
    </source>
</evidence>
<evidence type="ECO:0000256" key="6">
    <source>
        <dbReference type="ARBA" id="ARBA00023136"/>
    </source>
</evidence>
<protein>
    <submittedName>
        <fullName evidence="11">Ammonium transporter 1</fullName>
    </submittedName>
</protein>